<dbReference type="GeneID" id="39593744"/>
<protein>
    <recommendedName>
        <fullName evidence="4">Myb-like domain-containing protein</fullName>
    </recommendedName>
</protein>
<comment type="caution">
    <text evidence="2">The sequence shown here is derived from an EMBL/GenBank/DDBJ whole genome shotgun (WGS) entry which is preliminary data.</text>
</comment>
<evidence type="ECO:0008006" key="4">
    <source>
        <dbReference type="Google" id="ProtNLM"/>
    </source>
</evidence>
<proteinExistence type="predicted"/>
<sequence length="114" mass="12565">MPRAPKSQSQDIKPKPYDLGEGSNSHSHAASSDEYDTKPYIKSRTQKAPGRTWMGDELVTLFEIALGKGPPKTAFEGALPDRSALQAHKTWQNTIVPFIKKALQEKGDGNTKSR</sequence>
<feature type="region of interest" description="Disordered" evidence="1">
    <location>
        <begin position="1"/>
        <end position="49"/>
    </location>
</feature>
<accession>A0A427XNX6</accession>
<evidence type="ECO:0000313" key="2">
    <source>
        <dbReference type="EMBL" id="RSH80619.1"/>
    </source>
</evidence>
<evidence type="ECO:0000313" key="3">
    <source>
        <dbReference type="Proteomes" id="UP000279236"/>
    </source>
</evidence>
<name>A0A427XNX6_9TREE</name>
<dbReference type="AlphaFoldDB" id="A0A427XNX6"/>
<reference evidence="2 3" key="1">
    <citation type="submission" date="2018-11" db="EMBL/GenBank/DDBJ databases">
        <title>Genome sequence of Apiotrichum porosum DSM 27194.</title>
        <authorList>
            <person name="Aliyu H."/>
            <person name="Gorte O."/>
            <person name="Ochsenreither K."/>
        </authorList>
    </citation>
    <scope>NUCLEOTIDE SEQUENCE [LARGE SCALE GENOMIC DNA]</scope>
    <source>
        <strain evidence="2 3">DSM 27194</strain>
    </source>
</reference>
<feature type="compositionally biased region" description="Polar residues" evidence="1">
    <location>
        <begin position="1"/>
        <end position="11"/>
    </location>
</feature>
<dbReference type="OrthoDB" id="2563640at2759"/>
<dbReference type="RefSeq" id="XP_028475566.1">
    <property type="nucleotide sequence ID" value="XM_028624494.1"/>
</dbReference>
<dbReference type="Proteomes" id="UP000279236">
    <property type="component" value="Unassembled WGS sequence"/>
</dbReference>
<gene>
    <name evidence="2" type="ORF">EHS24_009201</name>
</gene>
<organism evidence="2 3">
    <name type="scientific">Apiotrichum porosum</name>
    <dbReference type="NCBI Taxonomy" id="105984"/>
    <lineage>
        <taxon>Eukaryota</taxon>
        <taxon>Fungi</taxon>
        <taxon>Dikarya</taxon>
        <taxon>Basidiomycota</taxon>
        <taxon>Agaricomycotina</taxon>
        <taxon>Tremellomycetes</taxon>
        <taxon>Trichosporonales</taxon>
        <taxon>Trichosporonaceae</taxon>
        <taxon>Apiotrichum</taxon>
    </lineage>
</organism>
<keyword evidence="3" id="KW-1185">Reference proteome</keyword>
<evidence type="ECO:0000256" key="1">
    <source>
        <dbReference type="SAM" id="MobiDB-lite"/>
    </source>
</evidence>
<dbReference type="EMBL" id="RSCE01000008">
    <property type="protein sequence ID" value="RSH80619.1"/>
    <property type="molecule type" value="Genomic_DNA"/>
</dbReference>